<evidence type="ECO:0000256" key="5">
    <source>
        <dbReference type="ARBA" id="ARBA00022729"/>
    </source>
</evidence>
<dbReference type="InterPro" id="IPR001638">
    <property type="entry name" value="Solute-binding_3/MltF_N"/>
</dbReference>
<comment type="caution">
    <text evidence="19">The sequence shown here is derived from an EMBL/GenBank/DDBJ whole genome shotgun (WGS) entry which is preliminary data.</text>
</comment>
<evidence type="ECO:0000256" key="7">
    <source>
        <dbReference type="ARBA" id="ARBA00023065"/>
    </source>
</evidence>
<evidence type="ECO:0000256" key="16">
    <source>
        <dbReference type="SAM" id="SignalP"/>
    </source>
</evidence>
<feature type="transmembrane region" description="Helical" evidence="15">
    <location>
        <begin position="556"/>
        <end position="574"/>
    </location>
</feature>
<dbReference type="GO" id="GO:0038023">
    <property type="term" value="F:signaling receptor activity"/>
    <property type="evidence" value="ECO:0000318"/>
    <property type="project" value="GO_Central"/>
</dbReference>
<dbReference type="Gramene" id="rna-gnl|WGS:NBSK|LSAT_5X128901_mrna">
    <property type="protein sequence ID" value="cds-PLY79667.1"/>
    <property type="gene ID" value="gene-LSAT_5X128901"/>
</dbReference>
<evidence type="ECO:0000256" key="6">
    <source>
        <dbReference type="ARBA" id="ARBA00022989"/>
    </source>
</evidence>
<dbReference type="GO" id="GO:0015276">
    <property type="term" value="F:ligand-gated monoatomic ion channel activity"/>
    <property type="evidence" value="ECO:0000318"/>
    <property type="project" value="GO_Central"/>
</dbReference>
<comment type="subcellular location">
    <subcellularLocation>
        <location evidence="1">Membrane</location>
        <topology evidence="1">Multi-pass membrane protein</topology>
    </subcellularLocation>
</comment>
<feature type="transmembrane region" description="Helical" evidence="15">
    <location>
        <begin position="586"/>
        <end position="607"/>
    </location>
</feature>
<protein>
    <recommendedName>
        <fullName evidence="13">Glutamate receptor</fullName>
    </recommendedName>
</protein>
<dbReference type="Proteomes" id="UP000235145">
    <property type="component" value="Unassembled WGS sequence"/>
</dbReference>
<evidence type="ECO:0000259" key="17">
    <source>
        <dbReference type="SMART" id="SM00062"/>
    </source>
</evidence>
<evidence type="ECO:0000256" key="13">
    <source>
        <dbReference type="PIRNR" id="PIRNR037090"/>
    </source>
</evidence>
<evidence type="ECO:0000256" key="4">
    <source>
        <dbReference type="ARBA" id="ARBA00022692"/>
    </source>
</evidence>
<dbReference type="InterPro" id="IPR028082">
    <property type="entry name" value="Peripla_BP_I"/>
</dbReference>
<dbReference type="InterPro" id="IPR001320">
    <property type="entry name" value="Iontro_rcpt_C"/>
</dbReference>
<dbReference type="SUPFAM" id="SSF53822">
    <property type="entry name" value="Periplasmic binding protein-like I"/>
    <property type="match status" value="1"/>
</dbReference>
<dbReference type="SUPFAM" id="SSF53850">
    <property type="entry name" value="Periplasmic binding protein-like II"/>
    <property type="match status" value="1"/>
</dbReference>
<evidence type="ECO:0000256" key="15">
    <source>
        <dbReference type="SAM" id="Phobius"/>
    </source>
</evidence>
<evidence type="ECO:0000256" key="9">
    <source>
        <dbReference type="ARBA" id="ARBA00023170"/>
    </source>
</evidence>
<keyword evidence="14" id="KW-1015">Disulfide bond</keyword>
<dbReference type="Gene3D" id="3.40.50.2300">
    <property type="match status" value="1"/>
</dbReference>
<keyword evidence="9 13" id="KW-0675">Receptor</keyword>
<keyword evidence="6 15" id="KW-1133">Transmembrane helix</keyword>
<evidence type="ECO:0000259" key="18">
    <source>
        <dbReference type="SMART" id="SM00079"/>
    </source>
</evidence>
<dbReference type="Gene3D" id="3.40.190.10">
    <property type="entry name" value="Periplasmic binding protein-like II"/>
    <property type="match status" value="1"/>
</dbReference>
<evidence type="ECO:0000256" key="1">
    <source>
        <dbReference type="ARBA" id="ARBA00004141"/>
    </source>
</evidence>
<evidence type="ECO:0000256" key="8">
    <source>
        <dbReference type="ARBA" id="ARBA00023136"/>
    </source>
</evidence>
<dbReference type="GO" id="GO:0005886">
    <property type="term" value="C:plasma membrane"/>
    <property type="evidence" value="ECO:0000318"/>
    <property type="project" value="GO_Central"/>
</dbReference>
<feature type="signal peptide" evidence="16">
    <location>
        <begin position="1"/>
        <end position="19"/>
    </location>
</feature>
<gene>
    <name evidence="19" type="ORF">LSAT_V11C500274770</name>
</gene>
<dbReference type="FunFam" id="3.40.50.2300:FF:000188">
    <property type="entry name" value="Glutamate receptor"/>
    <property type="match status" value="1"/>
</dbReference>
<feature type="domain" description="Ionotropic glutamate receptor C-terminal" evidence="18">
    <location>
        <begin position="409"/>
        <end position="743"/>
    </location>
</feature>
<dbReference type="SMART" id="SM00079">
    <property type="entry name" value="PBPe"/>
    <property type="match status" value="1"/>
</dbReference>
<feature type="transmembrane region" description="Helical" evidence="15">
    <location>
        <begin position="764"/>
        <end position="785"/>
    </location>
</feature>
<keyword evidence="3 13" id="KW-0813">Transport</keyword>
<dbReference type="OrthoDB" id="5984008at2759"/>
<dbReference type="InterPro" id="IPR017103">
    <property type="entry name" value="Iontropic_Glu_rcpt_pln"/>
</dbReference>
<dbReference type="Pfam" id="PF00060">
    <property type="entry name" value="Lig_chan"/>
    <property type="match status" value="1"/>
</dbReference>
<dbReference type="InterPro" id="IPR015683">
    <property type="entry name" value="Ionotropic_Glu_rcpt"/>
</dbReference>
<evidence type="ECO:0000256" key="11">
    <source>
        <dbReference type="ARBA" id="ARBA00023286"/>
    </source>
</evidence>
<accession>A0A9R1X9A6</accession>
<dbReference type="FunFam" id="1.10.287.70:FF:000172">
    <property type="entry name" value="Glutamate receptor"/>
    <property type="match status" value="1"/>
</dbReference>
<evidence type="ECO:0000256" key="3">
    <source>
        <dbReference type="ARBA" id="ARBA00022448"/>
    </source>
</evidence>
<evidence type="ECO:0000313" key="19">
    <source>
        <dbReference type="EMBL" id="KAJ0203769.1"/>
    </source>
</evidence>
<sequence length="859" mass="96471">MLKTLFCLAFLSSCFLLQAKIIDGTSIGAIFDQTSRPGKEAKVAIEIAIQDFNIKTNQTSVLYLQNSRNKPGQAAIAAKHLIDEHKVKAILGGHTWEEASAIAEVISDCNHDFPVFLSLAGTAPPQVPHQWPFFVQAVPTESTQMKAVAAVLQSLGMRKVTLIYETLPLASSSASIISHLSQAFRQTGSELIHILPLASGSSFLDEELDVLKRQQRKVFVIHTSMELGIRLFQTAKKMEMTGDGYLWIATNGITDLFHSINSTMITSLKGMVGVKSYFPENTPEFQDFRKKFRHKFRSDYPEEEKDEPGIFAVQGYNAVELLEKNSPENFGHWRSIPATTVEIVNVIGKGYHSVYWTEGSGFSETIEEDINGATTYTHSIDNVGQALWPGQPWYANSRRRNLAESSENRIRVGVPGRSLFNQFVKVDVNTGDITGFVVSVFEEVMRKMNQSFDYIPFYGSYDQLIQQIPNKNFDAIAGDVTILSDRHEFVDFTQPYTESGLEMIVPVRSRVSNQAWLFLKPFTPTMWWLIAGITLYNGFIIWLIEKNYVKDLRGSIINQVGVIIWLSFSTLFTLRGDKLHSNLSRMAAVVWLFVALIITQSYTASLASMLTAERLEPTISSVEMLRNMNATVGYCNGSFVDRYLTGVLGFPNVKTNSYNSTHQYAEALNSGEIAAIFLEVPATKVFLAQYCRSFIRTGETFKVGGFGFAFPKEYDRLSEANEALMNVAESGRLKELEEVHIISEKCIDEDSAPNEEDSLSARSFWVLFVLTVGVSTVALVIYIIIRIKEVKKSDEENKGFLELISTFFKDLKRQMKRSSSIVVNVESARHASHGDRSAQDDIDDIQETDDDSIFYEVRI</sequence>
<feature type="disulfide bond" evidence="14">
    <location>
        <begin position="691"/>
        <end position="746"/>
    </location>
</feature>
<reference evidence="19 20" key="1">
    <citation type="journal article" date="2017" name="Nat. Commun.">
        <title>Genome assembly with in vitro proximity ligation data and whole-genome triplication in lettuce.</title>
        <authorList>
            <person name="Reyes-Chin-Wo S."/>
            <person name="Wang Z."/>
            <person name="Yang X."/>
            <person name="Kozik A."/>
            <person name="Arikit S."/>
            <person name="Song C."/>
            <person name="Xia L."/>
            <person name="Froenicke L."/>
            <person name="Lavelle D.O."/>
            <person name="Truco M.J."/>
            <person name="Xia R."/>
            <person name="Zhu S."/>
            <person name="Xu C."/>
            <person name="Xu H."/>
            <person name="Xu X."/>
            <person name="Cox K."/>
            <person name="Korf I."/>
            <person name="Meyers B.C."/>
            <person name="Michelmore R.W."/>
        </authorList>
    </citation>
    <scope>NUCLEOTIDE SEQUENCE [LARGE SCALE GENOMIC DNA]</scope>
    <source>
        <strain evidence="20">cv. Salinas</strain>
        <tissue evidence="19">Seedlings</tissue>
    </source>
</reference>
<evidence type="ECO:0000256" key="2">
    <source>
        <dbReference type="ARBA" id="ARBA00008685"/>
    </source>
</evidence>
<dbReference type="InterPro" id="IPR001828">
    <property type="entry name" value="ANF_lig-bd_rcpt"/>
</dbReference>
<keyword evidence="5 16" id="KW-0732">Signal</keyword>
<evidence type="ECO:0000256" key="10">
    <source>
        <dbReference type="ARBA" id="ARBA00023180"/>
    </source>
</evidence>
<name>A0A9R1X9A6_LACSA</name>
<dbReference type="PIRSF" id="PIRSF037090">
    <property type="entry name" value="Iontro_Glu-like_rcpt_pln"/>
    <property type="match status" value="1"/>
</dbReference>
<organism evidence="19 20">
    <name type="scientific">Lactuca sativa</name>
    <name type="common">Garden lettuce</name>
    <dbReference type="NCBI Taxonomy" id="4236"/>
    <lineage>
        <taxon>Eukaryota</taxon>
        <taxon>Viridiplantae</taxon>
        <taxon>Streptophyta</taxon>
        <taxon>Embryophyta</taxon>
        <taxon>Tracheophyta</taxon>
        <taxon>Spermatophyta</taxon>
        <taxon>Magnoliopsida</taxon>
        <taxon>eudicotyledons</taxon>
        <taxon>Gunneridae</taxon>
        <taxon>Pentapetalae</taxon>
        <taxon>asterids</taxon>
        <taxon>campanulids</taxon>
        <taxon>Asterales</taxon>
        <taxon>Asteraceae</taxon>
        <taxon>Cichorioideae</taxon>
        <taxon>Cichorieae</taxon>
        <taxon>Lactucinae</taxon>
        <taxon>Lactuca</taxon>
    </lineage>
</organism>
<keyword evidence="12 13" id="KW-0407">Ion channel</keyword>
<comment type="function">
    <text evidence="13">Glutamate-gated receptor that probably acts as non-selective cation channel.</text>
</comment>
<dbReference type="SMR" id="A0A9R1X9A6"/>
<dbReference type="Gene3D" id="1.10.287.70">
    <property type="match status" value="1"/>
</dbReference>
<proteinExistence type="inferred from homology"/>
<keyword evidence="7 13" id="KW-0406">Ion transport</keyword>
<dbReference type="Pfam" id="PF01094">
    <property type="entry name" value="ANF_receptor"/>
    <property type="match status" value="1"/>
</dbReference>
<keyword evidence="11 13" id="KW-1071">Ligand-gated ion channel</keyword>
<evidence type="ECO:0000256" key="14">
    <source>
        <dbReference type="PIRSR" id="PIRSR037090-50"/>
    </source>
</evidence>
<feature type="domain" description="Solute-binding protein family 3/N-terminal" evidence="17">
    <location>
        <begin position="409"/>
        <end position="750"/>
    </location>
</feature>
<evidence type="ECO:0000256" key="12">
    <source>
        <dbReference type="ARBA" id="ARBA00023303"/>
    </source>
</evidence>
<comment type="similarity">
    <text evidence="2 13">Belongs to the glutamate-gated ion channel (TC 1.A.10.1) family.</text>
</comment>
<feature type="transmembrane region" description="Helical" evidence="15">
    <location>
        <begin position="526"/>
        <end position="544"/>
    </location>
</feature>
<dbReference type="AlphaFoldDB" id="A0A9R1X9A6"/>
<dbReference type="SMART" id="SM00062">
    <property type="entry name" value="PBPb"/>
    <property type="match status" value="1"/>
</dbReference>
<dbReference type="EMBL" id="NBSK02000005">
    <property type="protein sequence ID" value="KAJ0203769.1"/>
    <property type="molecule type" value="Genomic_DNA"/>
</dbReference>
<keyword evidence="20" id="KW-1185">Reference proteome</keyword>
<keyword evidence="8 13" id="KW-0472">Membrane</keyword>
<keyword evidence="4 15" id="KW-0812">Transmembrane</keyword>
<feature type="chain" id="PRO_5040211529" description="Glutamate receptor" evidence="16">
    <location>
        <begin position="20"/>
        <end position="859"/>
    </location>
</feature>
<keyword evidence="10" id="KW-0325">Glycoprotein</keyword>
<dbReference type="PANTHER" id="PTHR18966">
    <property type="entry name" value="IONOTROPIC GLUTAMATE RECEPTOR"/>
    <property type="match status" value="1"/>
</dbReference>
<dbReference type="CDD" id="cd13686">
    <property type="entry name" value="GluR_Plant"/>
    <property type="match status" value="1"/>
</dbReference>
<evidence type="ECO:0000313" key="20">
    <source>
        <dbReference type="Proteomes" id="UP000235145"/>
    </source>
</evidence>